<sequence length="205" mass="23100">MVEIDTGEDEQERGPAVALVNSNTTNSRARFTLAHELGHWLFGDPYSTCDHGGSQEQMVNSFAAYLLMPRSFLARRWREARRKYTERDTAIFISAECGTSWSSTLLHLQHLDLLAADRREALAQDTPTKGDFEVLGIELPLVRDVPEIPQVYKVAVLKAFQDRRITTGAALDSLLNLVDETHLPKRTPRKRSRAQLKTINEALGI</sequence>
<name>A0A1H9VLA3_9CORY</name>
<gene>
    <name evidence="2" type="ORF">SAMN05661109_02283</name>
</gene>
<dbReference type="PANTHER" id="PTHR43236:SF1">
    <property type="entry name" value="BLL7220 PROTEIN"/>
    <property type="match status" value="1"/>
</dbReference>
<dbReference type="Proteomes" id="UP000198929">
    <property type="component" value="Unassembled WGS sequence"/>
</dbReference>
<keyword evidence="3" id="KW-1185">Reference proteome</keyword>
<accession>A0A1H9VLA3</accession>
<dbReference type="RefSeq" id="WP_092260266.1">
    <property type="nucleotide sequence ID" value="NZ_CP047199.1"/>
</dbReference>
<dbReference type="PANTHER" id="PTHR43236">
    <property type="entry name" value="ANTITOXIN HIGA1"/>
    <property type="match status" value="1"/>
</dbReference>
<dbReference type="AlphaFoldDB" id="A0A1H9VLA3"/>
<reference evidence="3" key="1">
    <citation type="submission" date="2016-10" db="EMBL/GenBank/DDBJ databases">
        <authorList>
            <person name="Varghese N."/>
            <person name="Submissions S."/>
        </authorList>
    </citation>
    <scope>NUCLEOTIDE SEQUENCE [LARGE SCALE GENOMIC DNA]</scope>
    <source>
        <strain evidence="3">DSM 20524</strain>
    </source>
</reference>
<protein>
    <recommendedName>
        <fullName evidence="1">IrrE N-terminal-like domain-containing protein</fullName>
    </recommendedName>
</protein>
<dbReference type="STRING" id="1121357.SAMN05661109_02283"/>
<dbReference type="EMBL" id="FOGQ01000013">
    <property type="protein sequence ID" value="SES22515.1"/>
    <property type="molecule type" value="Genomic_DNA"/>
</dbReference>
<feature type="domain" description="IrrE N-terminal-like" evidence="1">
    <location>
        <begin position="18"/>
        <end position="93"/>
    </location>
</feature>
<organism evidence="2 3">
    <name type="scientific">Corynebacterium cystitidis DSM 20524</name>
    <dbReference type="NCBI Taxonomy" id="1121357"/>
    <lineage>
        <taxon>Bacteria</taxon>
        <taxon>Bacillati</taxon>
        <taxon>Actinomycetota</taxon>
        <taxon>Actinomycetes</taxon>
        <taxon>Mycobacteriales</taxon>
        <taxon>Corynebacteriaceae</taxon>
        <taxon>Corynebacterium</taxon>
    </lineage>
</organism>
<dbReference type="Gene3D" id="1.10.10.2910">
    <property type="match status" value="1"/>
</dbReference>
<evidence type="ECO:0000313" key="2">
    <source>
        <dbReference type="EMBL" id="SES22515.1"/>
    </source>
</evidence>
<dbReference type="InterPro" id="IPR010359">
    <property type="entry name" value="IrrE_HExxH"/>
</dbReference>
<evidence type="ECO:0000313" key="3">
    <source>
        <dbReference type="Proteomes" id="UP000198929"/>
    </source>
</evidence>
<evidence type="ECO:0000259" key="1">
    <source>
        <dbReference type="Pfam" id="PF06114"/>
    </source>
</evidence>
<proteinExistence type="predicted"/>
<dbReference type="Pfam" id="PF06114">
    <property type="entry name" value="Peptidase_M78"/>
    <property type="match status" value="1"/>
</dbReference>
<dbReference type="InterPro" id="IPR052345">
    <property type="entry name" value="Rad_response_metalloprotease"/>
</dbReference>